<organism evidence="2 3">
    <name type="scientific">Symmachiella dynata</name>
    <dbReference type="NCBI Taxonomy" id="2527995"/>
    <lineage>
        <taxon>Bacteria</taxon>
        <taxon>Pseudomonadati</taxon>
        <taxon>Planctomycetota</taxon>
        <taxon>Planctomycetia</taxon>
        <taxon>Planctomycetales</taxon>
        <taxon>Planctomycetaceae</taxon>
        <taxon>Symmachiella</taxon>
    </lineage>
</organism>
<accession>A0A517ZHX3</accession>
<dbReference type="EMBL" id="CP036276">
    <property type="protein sequence ID" value="QDU42039.1"/>
    <property type="molecule type" value="Genomic_DNA"/>
</dbReference>
<keyword evidence="1" id="KW-1133">Transmembrane helix</keyword>
<keyword evidence="1" id="KW-0812">Transmembrane</keyword>
<name>A0A517ZHX3_9PLAN</name>
<proteinExistence type="predicted"/>
<evidence type="ECO:0000313" key="2">
    <source>
        <dbReference type="EMBL" id="QDU42039.1"/>
    </source>
</evidence>
<feature type="transmembrane region" description="Helical" evidence="1">
    <location>
        <begin position="53"/>
        <end position="79"/>
    </location>
</feature>
<dbReference type="RefSeq" id="WP_145374051.1">
    <property type="nucleotide sequence ID" value="NZ_CP036276.1"/>
</dbReference>
<dbReference type="Proteomes" id="UP000319383">
    <property type="component" value="Chromosome"/>
</dbReference>
<protein>
    <recommendedName>
        <fullName evidence="4">BON domain-containing protein</fullName>
    </recommendedName>
</protein>
<dbReference type="AlphaFoldDB" id="A0A517ZHX3"/>
<dbReference type="KEGG" id="sdyn:Mal52_04940"/>
<evidence type="ECO:0000256" key="1">
    <source>
        <dbReference type="SAM" id="Phobius"/>
    </source>
</evidence>
<reference evidence="2 3" key="1">
    <citation type="submission" date="2019-02" db="EMBL/GenBank/DDBJ databases">
        <title>Deep-cultivation of Planctomycetes and their phenomic and genomic characterization uncovers novel biology.</title>
        <authorList>
            <person name="Wiegand S."/>
            <person name="Jogler M."/>
            <person name="Boedeker C."/>
            <person name="Pinto D."/>
            <person name="Vollmers J."/>
            <person name="Rivas-Marin E."/>
            <person name="Kohn T."/>
            <person name="Peeters S.H."/>
            <person name="Heuer A."/>
            <person name="Rast P."/>
            <person name="Oberbeckmann S."/>
            <person name="Bunk B."/>
            <person name="Jeske O."/>
            <person name="Meyerdierks A."/>
            <person name="Storesund J.E."/>
            <person name="Kallscheuer N."/>
            <person name="Luecker S."/>
            <person name="Lage O.M."/>
            <person name="Pohl T."/>
            <person name="Merkel B.J."/>
            <person name="Hornburger P."/>
            <person name="Mueller R.-W."/>
            <person name="Bruemmer F."/>
            <person name="Labrenz M."/>
            <person name="Spormann A.M."/>
            <person name="Op den Camp H."/>
            <person name="Overmann J."/>
            <person name="Amann R."/>
            <person name="Jetten M.S.M."/>
            <person name="Mascher T."/>
            <person name="Medema M.H."/>
            <person name="Devos D.P."/>
            <person name="Kaster A.-K."/>
            <person name="Ovreas L."/>
            <person name="Rohde M."/>
            <person name="Galperin M.Y."/>
            <person name="Jogler C."/>
        </authorList>
    </citation>
    <scope>NUCLEOTIDE SEQUENCE [LARGE SCALE GENOMIC DNA]</scope>
    <source>
        <strain evidence="2 3">Mal52</strain>
    </source>
</reference>
<keyword evidence="1" id="KW-0472">Membrane</keyword>
<feature type="transmembrane region" description="Helical" evidence="1">
    <location>
        <begin position="106"/>
        <end position="126"/>
    </location>
</feature>
<keyword evidence="3" id="KW-1185">Reference proteome</keyword>
<gene>
    <name evidence="2" type="ORF">Mal52_04940</name>
</gene>
<sequence>MALKKAFGIVMLTAFTCALLGMGIGAALGQWAPGYYRTMFSIDSSSDFAPLQTGIGLGLTQGLFAGLLVGVLVVAFMLWNDNSLIETDTDEKPVPRGKIRRVFRSMFGLILAVTFVASLVAAFILGSNINEHIHNLQAGYERGQVLSPILQDERFPDVAIEPISAGQITLTGHVADPQTRDELLNELQHAFGDATAATLIEGVTVGK</sequence>
<evidence type="ECO:0000313" key="3">
    <source>
        <dbReference type="Proteomes" id="UP000319383"/>
    </source>
</evidence>
<evidence type="ECO:0008006" key="4">
    <source>
        <dbReference type="Google" id="ProtNLM"/>
    </source>
</evidence>